<dbReference type="PROSITE" id="PS51257">
    <property type="entry name" value="PROKAR_LIPOPROTEIN"/>
    <property type="match status" value="1"/>
</dbReference>
<organism evidence="2 3">
    <name type="scientific">Henriciella algicola</name>
    <dbReference type="NCBI Taxonomy" id="1608422"/>
    <lineage>
        <taxon>Bacteria</taxon>
        <taxon>Pseudomonadati</taxon>
        <taxon>Pseudomonadota</taxon>
        <taxon>Alphaproteobacteria</taxon>
        <taxon>Hyphomonadales</taxon>
        <taxon>Hyphomonadaceae</taxon>
        <taxon>Henriciella</taxon>
    </lineage>
</organism>
<proteinExistence type="inferred from homology"/>
<name>A0A399RI24_9PROT</name>
<gene>
    <name evidence="2" type="ORF">D1222_08700</name>
</gene>
<dbReference type="PANTHER" id="PTHR11803:SF59">
    <property type="entry name" value="ENDORIBONUCLEASE"/>
    <property type="match status" value="1"/>
</dbReference>
<dbReference type="GO" id="GO:0005829">
    <property type="term" value="C:cytosol"/>
    <property type="evidence" value="ECO:0007669"/>
    <property type="project" value="TreeGrafter"/>
</dbReference>
<dbReference type="PROSITE" id="PS01094">
    <property type="entry name" value="UPF0076"/>
    <property type="match status" value="1"/>
</dbReference>
<dbReference type="Gene3D" id="3.30.1330.40">
    <property type="entry name" value="RutC-like"/>
    <property type="match status" value="1"/>
</dbReference>
<keyword evidence="3" id="KW-1185">Reference proteome</keyword>
<sequence length="185" mass="19557">MKISDLRSAGTIIVAAALVAACGGAGDEGATEASGEAKAPGVVNRIAIPGSDFPISMAIETSGNIETMYVSGIVPQVVDPDADPNSRDAYGDTKRQTETVLDEMRNRMEDAGWSLGDIVMMRVYLVGDEATGGRLDFAGFMEGYSQYFGTPEQPNKPARAVMEVAGLIRPGWRVEIEAQAARPAD</sequence>
<dbReference type="SUPFAM" id="SSF55298">
    <property type="entry name" value="YjgF-like"/>
    <property type="match status" value="1"/>
</dbReference>
<dbReference type="CDD" id="cd06151">
    <property type="entry name" value="YjgF_YER057c_UK114_like_3"/>
    <property type="match status" value="1"/>
</dbReference>
<reference evidence="2 3" key="1">
    <citation type="submission" date="2018-08" db="EMBL/GenBank/DDBJ databases">
        <title>Henriciella mobilis sp. nov., isolated from seawater.</title>
        <authorList>
            <person name="Cheng H."/>
            <person name="Wu Y.-H."/>
            <person name="Xu X.-W."/>
            <person name="Guo L.-L."/>
        </authorList>
    </citation>
    <scope>NUCLEOTIDE SEQUENCE [LARGE SCALE GENOMIC DNA]</scope>
    <source>
        <strain evidence="2 3">CCUG67844</strain>
    </source>
</reference>
<dbReference type="PANTHER" id="PTHR11803">
    <property type="entry name" value="2-IMINOBUTANOATE/2-IMINOPROPANOATE DEAMINASE RIDA"/>
    <property type="match status" value="1"/>
</dbReference>
<comment type="caution">
    <text evidence="2">The sequence shown here is derived from an EMBL/GenBank/DDBJ whole genome shotgun (WGS) entry which is preliminary data.</text>
</comment>
<dbReference type="OrthoDB" id="9803101at2"/>
<comment type="similarity">
    <text evidence="1">Belongs to the RutC family.</text>
</comment>
<dbReference type="AlphaFoldDB" id="A0A399RI24"/>
<dbReference type="InterPro" id="IPR006175">
    <property type="entry name" value="YjgF/YER057c/UK114"/>
</dbReference>
<accession>A0A399RI24</accession>
<dbReference type="InterPro" id="IPR019897">
    <property type="entry name" value="RidA_CS"/>
</dbReference>
<evidence type="ECO:0000313" key="3">
    <source>
        <dbReference type="Proteomes" id="UP000265845"/>
    </source>
</evidence>
<protein>
    <submittedName>
        <fullName evidence="2">Uncharacterized protein</fullName>
    </submittedName>
</protein>
<dbReference type="Pfam" id="PF01042">
    <property type="entry name" value="Ribonuc_L-PSP"/>
    <property type="match status" value="1"/>
</dbReference>
<dbReference type="GO" id="GO:0019239">
    <property type="term" value="F:deaminase activity"/>
    <property type="evidence" value="ECO:0007669"/>
    <property type="project" value="TreeGrafter"/>
</dbReference>
<dbReference type="Proteomes" id="UP000265845">
    <property type="component" value="Unassembled WGS sequence"/>
</dbReference>
<dbReference type="RefSeq" id="WP_119453878.1">
    <property type="nucleotide sequence ID" value="NZ_QWGA01000006.1"/>
</dbReference>
<dbReference type="EMBL" id="QWGA01000006">
    <property type="protein sequence ID" value="RIJ29472.1"/>
    <property type="molecule type" value="Genomic_DNA"/>
</dbReference>
<evidence type="ECO:0000313" key="2">
    <source>
        <dbReference type="EMBL" id="RIJ29472.1"/>
    </source>
</evidence>
<evidence type="ECO:0000256" key="1">
    <source>
        <dbReference type="ARBA" id="ARBA00010552"/>
    </source>
</evidence>
<dbReference type="InterPro" id="IPR035959">
    <property type="entry name" value="RutC-like_sf"/>
</dbReference>